<comment type="caution">
    <text evidence="2">The sequence shown here is derived from an EMBL/GenBank/DDBJ whole genome shotgun (WGS) entry which is preliminary data.</text>
</comment>
<evidence type="ECO:0000313" key="2">
    <source>
        <dbReference type="EMBL" id="GMF55406.1"/>
    </source>
</evidence>
<evidence type="ECO:0000256" key="1">
    <source>
        <dbReference type="SAM" id="MobiDB-lite"/>
    </source>
</evidence>
<feature type="region of interest" description="Disordered" evidence="1">
    <location>
        <begin position="40"/>
        <end position="59"/>
    </location>
</feature>
<reference evidence="2" key="1">
    <citation type="submission" date="2023-04" db="EMBL/GenBank/DDBJ databases">
        <title>Phytophthora fragariaefolia NBRC 109709.</title>
        <authorList>
            <person name="Ichikawa N."/>
            <person name="Sato H."/>
            <person name="Tonouchi N."/>
        </authorList>
    </citation>
    <scope>NUCLEOTIDE SEQUENCE</scope>
    <source>
        <strain evidence="2">NBRC 109709</strain>
    </source>
</reference>
<evidence type="ECO:0000313" key="3">
    <source>
        <dbReference type="Proteomes" id="UP001165121"/>
    </source>
</evidence>
<gene>
    <name evidence="2" type="ORF">Pfra01_002333600</name>
</gene>
<feature type="compositionally biased region" description="Polar residues" evidence="1">
    <location>
        <begin position="40"/>
        <end position="51"/>
    </location>
</feature>
<keyword evidence="3" id="KW-1185">Reference proteome</keyword>
<dbReference type="EMBL" id="BSXT01003716">
    <property type="protein sequence ID" value="GMF55406.1"/>
    <property type="molecule type" value="Genomic_DNA"/>
</dbReference>
<name>A0A9W6Y944_9STRA</name>
<protein>
    <submittedName>
        <fullName evidence="2">Unnamed protein product</fullName>
    </submittedName>
</protein>
<dbReference type="OrthoDB" id="128787at2759"/>
<proteinExistence type="predicted"/>
<accession>A0A9W6Y944</accession>
<dbReference type="Proteomes" id="UP001165121">
    <property type="component" value="Unassembled WGS sequence"/>
</dbReference>
<sequence length="125" mass="14123">MLMFEVRWLNSWFHKHTQSVNIGILQRGIEKYRIPTRSTSKPTWSALTATSDGEDSPPDVVLDDLAEVDLYTEFGPEQAINPNGLARSGNYKNMKFDPRVEMESPADLDSHSNGSTTTRVRHESV</sequence>
<feature type="region of interest" description="Disordered" evidence="1">
    <location>
        <begin position="77"/>
        <end position="125"/>
    </location>
</feature>
<organism evidence="2 3">
    <name type="scientific">Phytophthora fragariaefolia</name>
    <dbReference type="NCBI Taxonomy" id="1490495"/>
    <lineage>
        <taxon>Eukaryota</taxon>
        <taxon>Sar</taxon>
        <taxon>Stramenopiles</taxon>
        <taxon>Oomycota</taxon>
        <taxon>Peronosporomycetes</taxon>
        <taxon>Peronosporales</taxon>
        <taxon>Peronosporaceae</taxon>
        <taxon>Phytophthora</taxon>
    </lineage>
</organism>
<dbReference type="AlphaFoldDB" id="A0A9W6Y944"/>